<reference evidence="4 5" key="1">
    <citation type="journal article" date="2019" name="Commun. Biol.">
        <title>The bagworm genome reveals a unique fibroin gene that provides high tensile strength.</title>
        <authorList>
            <person name="Kono N."/>
            <person name="Nakamura H."/>
            <person name="Ohtoshi R."/>
            <person name="Tomita M."/>
            <person name="Numata K."/>
            <person name="Arakawa K."/>
        </authorList>
    </citation>
    <scope>NUCLEOTIDE SEQUENCE [LARGE SCALE GENOMIC DNA]</scope>
</reference>
<evidence type="ECO:0000313" key="4">
    <source>
        <dbReference type="EMBL" id="GBP15050.1"/>
    </source>
</evidence>
<sequence>MSYGIQLVSKRRTGRPPKLSEREKRAVVQSIKENPRLTASKIVENVNIQFKKTVSRDTVRRILRKANYRSHVARKKPLVSLINRQKRIAFAEEHINKPEDFWKKVLFSDESKYCIFGIKGRQLVWRKPCTALNPKNLKPTVKHGGGGVMVWGCMSSKGVGNLEFIESTMDHMGLFGYSKRNLPESVRKLGIQDDYIFQQDNDPKHTAYNTKLWLLYNVKKQLKTPPQSPDLNPIEHLWDLLERRIRNHVITSKEMLKSVLVEEWNNISSEYTAKLVASMQNA</sequence>
<dbReference type="SUPFAM" id="SSF46689">
    <property type="entry name" value="Homeodomain-like"/>
    <property type="match status" value="1"/>
</dbReference>
<dbReference type="EMBL" id="BGZK01005681">
    <property type="protein sequence ID" value="GBP15050.1"/>
    <property type="molecule type" value="Genomic_DNA"/>
</dbReference>
<evidence type="ECO:0000256" key="2">
    <source>
        <dbReference type="SAM" id="MobiDB-lite"/>
    </source>
</evidence>
<evidence type="ECO:0000259" key="3">
    <source>
        <dbReference type="Pfam" id="PF01498"/>
    </source>
</evidence>
<dbReference type="Pfam" id="PF01498">
    <property type="entry name" value="HTH_Tnp_Tc3_2"/>
    <property type="match status" value="1"/>
</dbReference>
<dbReference type="OrthoDB" id="4843387at2759"/>
<name>A0A4C1TMX0_EUMVA</name>
<dbReference type="GO" id="GO:0005634">
    <property type="term" value="C:nucleus"/>
    <property type="evidence" value="ECO:0007669"/>
    <property type="project" value="UniProtKB-SubCell"/>
</dbReference>
<protein>
    <submittedName>
        <fullName evidence="4">Transposable element Tc1 transposase</fullName>
    </submittedName>
</protein>
<dbReference type="GO" id="GO:0003677">
    <property type="term" value="F:DNA binding"/>
    <property type="evidence" value="ECO:0007669"/>
    <property type="project" value="InterPro"/>
</dbReference>
<dbReference type="Gene3D" id="3.30.420.10">
    <property type="entry name" value="Ribonuclease H-like superfamily/Ribonuclease H"/>
    <property type="match status" value="1"/>
</dbReference>
<feature type="region of interest" description="Disordered" evidence="2">
    <location>
        <begin position="1"/>
        <end position="23"/>
    </location>
</feature>
<dbReference type="PANTHER" id="PTHR23022">
    <property type="entry name" value="TRANSPOSABLE ELEMENT-RELATED"/>
    <property type="match status" value="1"/>
</dbReference>
<dbReference type="GO" id="GO:0006313">
    <property type="term" value="P:DNA transposition"/>
    <property type="evidence" value="ECO:0007669"/>
    <property type="project" value="InterPro"/>
</dbReference>
<dbReference type="InterPro" id="IPR036397">
    <property type="entry name" value="RNaseH_sf"/>
</dbReference>
<dbReference type="AlphaFoldDB" id="A0A4C1TMX0"/>
<accession>A0A4C1TMX0</accession>
<organism evidence="4 5">
    <name type="scientific">Eumeta variegata</name>
    <name type="common">Bagworm moth</name>
    <name type="synonym">Eumeta japonica</name>
    <dbReference type="NCBI Taxonomy" id="151549"/>
    <lineage>
        <taxon>Eukaryota</taxon>
        <taxon>Metazoa</taxon>
        <taxon>Ecdysozoa</taxon>
        <taxon>Arthropoda</taxon>
        <taxon>Hexapoda</taxon>
        <taxon>Insecta</taxon>
        <taxon>Pterygota</taxon>
        <taxon>Neoptera</taxon>
        <taxon>Endopterygota</taxon>
        <taxon>Lepidoptera</taxon>
        <taxon>Glossata</taxon>
        <taxon>Ditrysia</taxon>
        <taxon>Tineoidea</taxon>
        <taxon>Psychidae</taxon>
        <taxon>Oiketicinae</taxon>
        <taxon>Eumeta</taxon>
    </lineage>
</organism>
<evidence type="ECO:0000256" key="1">
    <source>
        <dbReference type="ARBA" id="ARBA00004123"/>
    </source>
</evidence>
<gene>
    <name evidence="4" type="primary">tc1a</name>
    <name evidence="4" type="ORF">EVAR_69037_1</name>
</gene>
<evidence type="ECO:0000313" key="5">
    <source>
        <dbReference type="Proteomes" id="UP000299102"/>
    </source>
</evidence>
<dbReference type="PANTHER" id="PTHR23022:SF135">
    <property type="entry name" value="SI:DKEY-77F5.3"/>
    <property type="match status" value="1"/>
</dbReference>
<proteinExistence type="predicted"/>
<dbReference type="InterPro" id="IPR002492">
    <property type="entry name" value="Transposase_Tc1-like"/>
</dbReference>
<dbReference type="GO" id="GO:0015074">
    <property type="term" value="P:DNA integration"/>
    <property type="evidence" value="ECO:0007669"/>
    <property type="project" value="InterPro"/>
</dbReference>
<keyword evidence="5" id="KW-1185">Reference proteome</keyword>
<comment type="caution">
    <text evidence="4">The sequence shown here is derived from an EMBL/GenBank/DDBJ whole genome shotgun (WGS) entry which is preliminary data.</text>
</comment>
<dbReference type="InterPro" id="IPR052338">
    <property type="entry name" value="Transposase_5"/>
</dbReference>
<dbReference type="Proteomes" id="UP000299102">
    <property type="component" value="Unassembled WGS sequence"/>
</dbReference>
<dbReference type="InterPro" id="IPR009057">
    <property type="entry name" value="Homeodomain-like_sf"/>
</dbReference>
<feature type="domain" description="Transposase Tc1-like" evidence="3">
    <location>
        <begin position="24"/>
        <end position="96"/>
    </location>
</feature>
<comment type="subcellular location">
    <subcellularLocation>
        <location evidence="1">Nucleus</location>
    </subcellularLocation>
</comment>